<comment type="caution">
    <text evidence="1">The sequence shown here is derived from an EMBL/GenBank/DDBJ whole genome shotgun (WGS) entry which is preliminary data.</text>
</comment>
<dbReference type="AlphaFoldDB" id="A0A0V1EXQ1"/>
<name>A0A0V1EXQ1_TRIPS</name>
<dbReference type="EMBL" id="JYDS01000013">
    <property type="protein sequence ID" value="KRZ32837.1"/>
    <property type="molecule type" value="Genomic_DNA"/>
</dbReference>
<keyword evidence="5" id="KW-1185">Reference proteome</keyword>
<gene>
    <name evidence="1" type="ORF">T4A_9606</name>
    <name evidence="2" type="ORF">T4B_5670</name>
    <name evidence="3" type="ORF">T4C_7405</name>
</gene>
<proteinExistence type="predicted"/>
<dbReference type="Proteomes" id="UP000054805">
    <property type="component" value="Unassembled WGS sequence"/>
</dbReference>
<reference evidence="4 5" key="1">
    <citation type="submission" date="2015-01" db="EMBL/GenBank/DDBJ databases">
        <title>Evolution of Trichinella species and genotypes.</title>
        <authorList>
            <person name="Korhonen P.K."/>
            <person name="Edoardo P."/>
            <person name="Giuseppe L.R."/>
            <person name="Gasser R.B."/>
        </authorList>
    </citation>
    <scope>NUCLEOTIDE SEQUENCE [LARGE SCALE GENOMIC DNA]</scope>
    <source>
        <strain evidence="1">ISS13</strain>
        <strain evidence="3">ISS176</strain>
        <strain evidence="2">ISS588</strain>
    </source>
</reference>
<dbReference type="EMBL" id="JYDV01000001">
    <property type="protein sequence ID" value="KRZ46125.1"/>
    <property type="molecule type" value="Genomic_DNA"/>
</dbReference>
<accession>A0A0V1EXQ1</accession>
<evidence type="ECO:0000313" key="1">
    <source>
        <dbReference type="EMBL" id="KRY78553.1"/>
    </source>
</evidence>
<protein>
    <submittedName>
        <fullName evidence="1">Uncharacterized protein</fullName>
    </submittedName>
</protein>
<organism evidence="1 4">
    <name type="scientific">Trichinella pseudospiralis</name>
    <name type="common">Parasitic roundworm</name>
    <dbReference type="NCBI Taxonomy" id="6337"/>
    <lineage>
        <taxon>Eukaryota</taxon>
        <taxon>Metazoa</taxon>
        <taxon>Ecdysozoa</taxon>
        <taxon>Nematoda</taxon>
        <taxon>Enoplea</taxon>
        <taxon>Dorylaimia</taxon>
        <taxon>Trichinellida</taxon>
        <taxon>Trichinellidae</taxon>
        <taxon>Trichinella</taxon>
    </lineage>
</organism>
<evidence type="ECO:0000313" key="4">
    <source>
        <dbReference type="Proteomes" id="UP000054632"/>
    </source>
</evidence>
<dbReference type="Proteomes" id="UP000054632">
    <property type="component" value="Unassembled WGS sequence"/>
</dbReference>
<evidence type="ECO:0000313" key="2">
    <source>
        <dbReference type="EMBL" id="KRZ32837.1"/>
    </source>
</evidence>
<sequence>MPIRNVTYALCYDYFSTMLVTMHQQMQLKEHVFFKGHCKHLASSTLLENFNGYSLECLC</sequence>
<dbReference type="Proteomes" id="UP000054826">
    <property type="component" value="Unassembled WGS sequence"/>
</dbReference>
<evidence type="ECO:0000313" key="3">
    <source>
        <dbReference type="EMBL" id="KRZ46125.1"/>
    </source>
</evidence>
<evidence type="ECO:0000313" key="5">
    <source>
        <dbReference type="Proteomes" id="UP000054805"/>
    </source>
</evidence>
<dbReference type="EMBL" id="JYDR01000003">
    <property type="protein sequence ID" value="KRY78553.1"/>
    <property type="molecule type" value="Genomic_DNA"/>
</dbReference>